<dbReference type="PANTHER" id="PTHR37423:SF2">
    <property type="entry name" value="MEMBRANE-BOUND LYTIC MUREIN TRANSGLYCOSYLASE C"/>
    <property type="match status" value="1"/>
</dbReference>
<feature type="transmembrane region" description="Helical" evidence="2">
    <location>
        <begin position="7"/>
        <end position="25"/>
    </location>
</feature>
<protein>
    <submittedName>
        <fullName evidence="4">Lytic transglycosylase domain-containing protein</fullName>
    </submittedName>
</protein>
<dbReference type="GO" id="GO:0008933">
    <property type="term" value="F:peptidoglycan lytic transglycosylase activity"/>
    <property type="evidence" value="ECO:0007669"/>
    <property type="project" value="InterPro"/>
</dbReference>
<keyword evidence="2" id="KW-1133">Transmembrane helix</keyword>
<accession>A0A926D3S9</accession>
<dbReference type="GO" id="GO:0016020">
    <property type="term" value="C:membrane"/>
    <property type="evidence" value="ECO:0007669"/>
    <property type="project" value="InterPro"/>
</dbReference>
<dbReference type="SUPFAM" id="SSF53955">
    <property type="entry name" value="Lysozyme-like"/>
    <property type="match status" value="1"/>
</dbReference>
<dbReference type="InterPro" id="IPR008258">
    <property type="entry name" value="Transglycosylase_SLT_dom_1"/>
</dbReference>
<dbReference type="EMBL" id="JACRSR010000001">
    <property type="protein sequence ID" value="MBC8531233.1"/>
    <property type="molecule type" value="Genomic_DNA"/>
</dbReference>
<keyword evidence="2" id="KW-0472">Membrane</keyword>
<dbReference type="Gene3D" id="1.10.530.10">
    <property type="match status" value="1"/>
</dbReference>
<evidence type="ECO:0000313" key="5">
    <source>
        <dbReference type="Proteomes" id="UP000623172"/>
    </source>
</evidence>
<dbReference type="InterPro" id="IPR023346">
    <property type="entry name" value="Lysozyme-like_dom_sf"/>
</dbReference>
<dbReference type="Proteomes" id="UP000623172">
    <property type="component" value="Unassembled WGS sequence"/>
</dbReference>
<dbReference type="RefSeq" id="WP_249315459.1">
    <property type="nucleotide sequence ID" value="NZ_JACRSR010000001.1"/>
</dbReference>
<feature type="domain" description="Transglycosylase SLT" evidence="3">
    <location>
        <begin position="42"/>
        <end position="148"/>
    </location>
</feature>
<evidence type="ECO:0000256" key="2">
    <source>
        <dbReference type="SAM" id="Phobius"/>
    </source>
</evidence>
<keyword evidence="5" id="KW-1185">Reference proteome</keyword>
<reference evidence="4" key="1">
    <citation type="submission" date="2020-08" db="EMBL/GenBank/DDBJ databases">
        <title>Genome public.</title>
        <authorList>
            <person name="Liu C."/>
            <person name="Sun Q."/>
        </authorList>
    </citation>
    <scope>NUCLEOTIDE SEQUENCE</scope>
    <source>
        <strain evidence="4">NSJ-53</strain>
    </source>
</reference>
<dbReference type="GO" id="GO:0000270">
    <property type="term" value="P:peptidoglycan metabolic process"/>
    <property type="evidence" value="ECO:0007669"/>
    <property type="project" value="InterPro"/>
</dbReference>
<evidence type="ECO:0000313" key="4">
    <source>
        <dbReference type="EMBL" id="MBC8531233.1"/>
    </source>
</evidence>
<dbReference type="InterPro" id="IPR000189">
    <property type="entry name" value="Transglyc_AS"/>
</dbReference>
<sequence>MKKTIKILLIILIVLALIVGGLILVRNKYLPLEYQSEIEVCSKEFNLDPYYVTAVIRTESRFRPAVVSSAGAVGLMQIQPETGEWIAGKLDMDFSADKLTDPAVNIRLGCWYLRFLLDRFDDPIAALAAYNSGQGRVDDWLASDEHSKDGITLDEIPFEETRNYVKKVERFEKLYKWLYPGLEKTDGIVLK</sequence>
<proteinExistence type="inferred from homology"/>
<gene>
    <name evidence="4" type="ORF">H8696_05145</name>
</gene>
<comment type="caution">
    <text evidence="4">The sequence shown here is derived from an EMBL/GenBank/DDBJ whole genome shotgun (WGS) entry which is preliminary data.</text>
</comment>
<evidence type="ECO:0000256" key="1">
    <source>
        <dbReference type="ARBA" id="ARBA00007734"/>
    </source>
</evidence>
<dbReference type="PANTHER" id="PTHR37423">
    <property type="entry name" value="SOLUBLE LYTIC MUREIN TRANSGLYCOSYLASE-RELATED"/>
    <property type="match status" value="1"/>
</dbReference>
<dbReference type="CDD" id="cd16896">
    <property type="entry name" value="LT_Slt70-like"/>
    <property type="match status" value="1"/>
</dbReference>
<keyword evidence="2" id="KW-0812">Transmembrane</keyword>
<dbReference type="AlphaFoldDB" id="A0A926D3S9"/>
<dbReference type="PROSITE" id="PS00922">
    <property type="entry name" value="TRANSGLYCOSYLASE"/>
    <property type="match status" value="1"/>
</dbReference>
<dbReference type="Pfam" id="PF01464">
    <property type="entry name" value="SLT"/>
    <property type="match status" value="1"/>
</dbReference>
<organism evidence="4 5">
    <name type="scientific">Gehongia tenuis</name>
    <dbReference type="NCBI Taxonomy" id="2763655"/>
    <lineage>
        <taxon>Bacteria</taxon>
        <taxon>Bacillati</taxon>
        <taxon>Bacillota</taxon>
        <taxon>Clostridia</taxon>
        <taxon>Christensenellales</taxon>
        <taxon>Christensenellaceae</taxon>
        <taxon>Gehongia</taxon>
    </lineage>
</organism>
<evidence type="ECO:0000259" key="3">
    <source>
        <dbReference type="Pfam" id="PF01464"/>
    </source>
</evidence>
<comment type="similarity">
    <text evidence="1">Belongs to the transglycosylase Slt family.</text>
</comment>
<name>A0A926D3S9_9FIRM</name>